<evidence type="ECO:0000313" key="2">
    <source>
        <dbReference type="Proteomes" id="UP001202831"/>
    </source>
</evidence>
<evidence type="ECO:0000313" key="1">
    <source>
        <dbReference type="EMBL" id="MCL2914380.1"/>
    </source>
</evidence>
<organism evidence="1 2">
    <name type="scientific">Shewanella corallii</name>
    <dbReference type="NCBI Taxonomy" id="560080"/>
    <lineage>
        <taxon>Bacteria</taxon>
        <taxon>Pseudomonadati</taxon>
        <taxon>Pseudomonadota</taxon>
        <taxon>Gammaproteobacteria</taxon>
        <taxon>Alteromonadales</taxon>
        <taxon>Shewanellaceae</taxon>
        <taxon>Shewanella</taxon>
    </lineage>
</organism>
<reference evidence="1 2" key="1">
    <citation type="submission" date="2022-01" db="EMBL/GenBank/DDBJ databases">
        <title>Whole genome-based taxonomy of the Shewanellaceae.</title>
        <authorList>
            <person name="Martin-Rodriguez A.J."/>
        </authorList>
    </citation>
    <scope>NUCLEOTIDE SEQUENCE [LARGE SCALE GENOMIC DNA]</scope>
    <source>
        <strain evidence="1 2">DSM 21332</strain>
    </source>
</reference>
<proteinExistence type="predicted"/>
<keyword evidence="2" id="KW-1185">Reference proteome</keyword>
<sequence length="103" mass="11901">MAELPDFDTLKWLAENDPAKLAKLQETLTEEIINSSQNNRAQLRSLHHHYKEQMKRCTNPYHRCVMSMALMRGKLFTMAAAINSPEEFQAQKASVTPIDRKLQ</sequence>
<gene>
    <name evidence="1" type="ORF">L2725_11430</name>
</gene>
<dbReference type="Pfam" id="PF11333">
    <property type="entry name" value="DUF3135"/>
    <property type="match status" value="1"/>
</dbReference>
<dbReference type="EMBL" id="JAKIKT010000003">
    <property type="protein sequence ID" value="MCL2914380.1"/>
    <property type="molecule type" value="Genomic_DNA"/>
</dbReference>
<dbReference type="RefSeq" id="WP_248937640.1">
    <property type="nucleotide sequence ID" value="NZ_JAKIKT010000003.1"/>
</dbReference>
<dbReference type="Proteomes" id="UP001202831">
    <property type="component" value="Unassembled WGS sequence"/>
</dbReference>
<comment type="caution">
    <text evidence="1">The sequence shown here is derived from an EMBL/GenBank/DDBJ whole genome shotgun (WGS) entry which is preliminary data.</text>
</comment>
<accession>A0ABT0N8F1</accession>
<protein>
    <submittedName>
        <fullName evidence="1">DUF3135 domain-containing protein</fullName>
    </submittedName>
</protein>
<dbReference type="InterPro" id="IPR021482">
    <property type="entry name" value="DUF3135"/>
</dbReference>
<name>A0ABT0N8F1_9GAMM</name>